<protein>
    <submittedName>
        <fullName evidence="1">Uncharacterized protein</fullName>
    </submittedName>
</protein>
<sequence length="234" mass="25267">KVILAMGVKELKATHPTKGDDFEIEVSPELKSIAGLYGDVATDIGTETDGIGKSKNGDHLSVIMLASVEAGRIAFETKAGKIKLSGKDSIQTELDDAMTDNNATVSVAIVDSEFAPKSLLKHGIMVPQPNMYILAVDRQAGDFRSLAFLYQLIRLQIIADYMQEQSKDEAIDPAIVEAICKGGISELATVNKLRKNLKSSSDTMLNIRKELGDLYSDMTERFEAILAEIAGGSS</sequence>
<dbReference type="AlphaFoldDB" id="A0A383BCV2"/>
<reference evidence="1" key="1">
    <citation type="submission" date="2018-05" db="EMBL/GenBank/DDBJ databases">
        <authorList>
            <person name="Lanie J.A."/>
            <person name="Ng W.-L."/>
            <person name="Kazmierczak K.M."/>
            <person name="Andrzejewski T.M."/>
            <person name="Davidsen T.M."/>
            <person name="Wayne K.J."/>
            <person name="Tettelin H."/>
            <person name="Glass J.I."/>
            <person name="Rusch D."/>
            <person name="Podicherti R."/>
            <person name="Tsui H.-C.T."/>
            <person name="Winkler M.E."/>
        </authorList>
    </citation>
    <scope>NUCLEOTIDE SEQUENCE</scope>
</reference>
<accession>A0A383BCV2</accession>
<organism evidence="1">
    <name type="scientific">marine metagenome</name>
    <dbReference type="NCBI Taxonomy" id="408172"/>
    <lineage>
        <taxon>unclassified sequences</taxon>
        <taxon>metagenomes</taxon>
        <taxon>ecological metagenomes</taxon>
    </lineage>
</organism>
<dbReference type="EMBL" id="UINC01199027">
    <property type="protein sequence ID" value="SVE17258.1"/>
    <property type="molecule type" value="Genomic_DNA"/>
</dbReference>
<gene>
    <name evidence="1" type="ORF">METZ01_LOCUS470112</name>
</gene>
<proteinExistence type="predicted"/>
<feature type="non-terminal residue" evidence="1">
    <location>
        <position position="1"/>
    </location>
</feature>
<name>A0A383BCV2_9ZZZZ</name>
<evidence type="ECO:0000313" key="1">
    <source>
        <dbReference type="EMBL" id="SVE17258.1"/>
    </source>
</evidence>